<evidence type="ECO:0000313" key="8">
    <source>
        <dbReference type="Proteomes" id="UP000285326"/>
    </source>
</evidence>
<dbReference type="InterPro" id="IPR042099">
    <property type="entry name" value="ANL_N_sf"/>
</dbReference>
<evidence type="ECO:0000256" key="3">
    <source>
        <dbReference type="ARBA" id="ARBA00022832"/>
    </source>
</evidence>
<dbReference type="GO" id="GO:0006631">
    <property type="term" value="P:fatty acid metabolic process"/>
    <property type="evidence" value="ECO:0007669"/>
    <property type="project" value="UniProtKB-KW"/>
</dbReference>
<dbReference type="Proteomes" id="UP000285326">
    <property type="component" value="Unassembled WGS sequence"/>
</dbReference>
<comment type="similarity">
    <text evidence="1">Belongs to the ATP-dependent AMP-binding enzyme family.</text>
</comment>
<name>A0A420IBL4_9PEZI</name>
<evidence type="ECO:0000313" key="7">
    <source>
        <dbReference type="EMBL" id="RKF71939.1"/>
    </source>
</evidence>
<feature type="domain" description="AMP-binding enzyme C-terminal" evidence="6">
    <location>
        <begin position="474"/>
        <end position="561"/>
    </location>
</feature>
<organism evidence="7 8">
    <name type="scientific">Golovinomyces cichoracearum</name>
    <dbReference type="NCBI Taxonomy" id="62708"/>
    <lineage>
        <taxon>Eukaryota</taxon>
        <taxon>Fungi</taxon>
        <taxon>Dikarya</taxon>
        <taxon>Ascomycota</taxon>
        <taxon>Pezizomycotina</taxon>
        <taxon>Leotiomycetes</taxon>
        <taxon>Erysiphales</taxon>
        <taxon>Erysiphaceae</taxon>
        <taxon>Golovinomyces</taxon>
    </lineage>
</organism>
<protein>
    <submittedName>
        <fullName evidence="7">Acetate/butyrate--CoA ligase AAE7, peroxisomal</fullName>
    </submittedName>
</protein>
<dbReference type="InterPro" id="IPR045851">
    <property type="entry name" value="AMP-bd_C_sf"/>
</dbReference>
<evidence type="ECO:0000259" key="6">
    <source>
        <dbReference type="Pfam" id="PF13193"/>
    </source>
</evidence>
<dbReference type="InterPro" id="IPR025110">
    <property type="entry name" value="AMP-bd_C"/>
</dbReference>
<sequence>MSLPISRLNSILSQLATSSSPRPYTHALSPTSFLPRAAQIDPNALAIYHITTDDVIIRRTYSEFADRARGLAYYFVKHGFKRIGILASNTPAFLESIFAAGAAGGIHTGANYRLKPGELAFIFEFVEVDCIVVDAEYEPLLETFKKQNPDVHLIIDTDTEKAQSPFNEAIAEGLSWDVQKGEIGWAGLNAFAVSEDACIAVPFTSGTTDKPKGVVYTHRGAYLAALANVIESGLAFEGGKRCGYLWTLPMFHAVGWTFPWAVTAARGTHYCLRKIDYSYIWKLLKSGSITHFNAAPTVNTFLCASEEAARLTSSVRVTIAASPPSPYLLEQMSKLNLVPTHVYGLTETYGPITKSYIMPEWASLSTKERFFRMARQGHGFITSLPIRIIKTNLHEGVLVDVQKDGQEIGEIVFSGNICAKEYFKDPAATKELWAGGVLHSGDLAVWHPDGSAQILDRKKDIIISGGENISSLALEAMLVQHPAILEAAVVGIPDVEWGEKPVAFIVPKITHQTSSTQVISSPSLTSDHILDWIKNESPISRFMVPRKINIVSELPMTSSGKVRKDILRQWALGENST</sequence>
<dbReference type="SUPFAM" id="SSF56801">
    <property type="entry name" value="Acetyl-CoA synthetase-like"/>
    <property type="match status" value="1"/>
</dbReference>
<evidence type="ECO:0000256" key="4">
    <source>
        <dbReference type="ARBA" id="ARBA00023098"/>
    </source>
</evidence>
<dbReference type="PANTHER" id="PTHR43859:SF4">
    <property type="entry name" value="BUTANOATE--COA LIGASE AAE1-RELATED"/>
    <property type="match status" value="1"/>
</dbReference>
<dbReference type="Gene3D" id="3.30.300.30">
    <property type="match status" value="1"/>
</dbReference>
<dbReference type="GO" id="GO:0016874">
    <property type="term" value="F:ligase activity"/>
    <property type="evidence" value="ECO:0007669"/>
    <property type="project" value="UniProtKB-KW"/>
</dbReference>
<keyword evidence="3" id="KW-0276">Fatty acid metabolism</keyword>
<gene>
    <name evidence="7" type="ORF">GcM1_249045</name>
</gene>
<evidence type="ECO:0000256" key="1">
    <source>
        <dbReference type="ARBA" id="ARBA00006432"/>
    </source>
</evidence>
<keyword evidence="2 7" id="KW-0436">Ligase</keyword>
<evidence type="ECO:0000256" key="2">
    <source>
        <dbReference type="ARBA" id="ARBA00022598"/>
    </source>
</evidence>
<keyword evidence="4" id="KW-0443">Lipid metabolism</keyword>
<comment type="caution">
    <text evidence="7">The sequence shown here is derived from an EMBL/GenBank/DDBJ whole genome shotgun (WGS) entry which is preliminary data.</text>
</comment>
<proteinExistence type="inferred from homology"/>
<dbReference type="PANTHER" id="PTHR43859">
    <property type="entry name" value="ACYL-ACTIVATING ENZYME"/>
    <property type="match status" value="1"/>
</dbReference>
<dbReference type="Gene3D" id="3.40.50.12780">
    <property type="entry name" value="N-terminal domain of ligase-like"/>
    <property type="match status" value="1"/>
</dbReference>
<accession>A0A420IBL4</accession>
<evidence type="ECO:0000259" key="5">
    <source>
        <dbReference type="Pfam" id="PF00501"/>
    </source>
</evidence>
<dbReference type="EMBL" id="MCBS01024983">
    <property type="protein sequence ID" value="RKF71939.1"/>
    <property type="molecule type" value="Genomic_DNA"/>
</dbReference>
<feature type="domain" description="AMP-dependent synthetase/ligase" evidence="5">
    <location>
        <begin position="36"/>
        <end position="423"/>
    </location>
</feature>
<dbReference type="AlphaFoldDB" id="A0A420IBL4"/>
<dbReference type="Pfam" id="PF00501">
    <property type="entry name" value="AMP-binding"/>
    <property type="match status" value="1"/>
</dbReference>
<dbReference type="Pfam" id="PF13193">
    <property type="entry name" value="AMP-binding_C"/>
    <property type="match status" value="1"/>
</dbReference>
<dbReference type="InterPro" id="IPR000873">
    <property type="entry name" value="AMP-dep_synth/lig_dom"/>
</dbReference>
<reference evidence="7 8" key="1">
    <citation type="journal article" date="2018" name="BMC Genomics">
        <title>Comparative genome analyses reveal sequence features reflecting distinct modes of host-adaptation between dicot and monocot powdery mildew.</title>
        <authorList>
            <person name="Wu Y."/>
            <person name="Ma X."/>
            <person name="Pan Z."/>
            <person name="Kale S.D."/>
            <person name="Song Y."/>
            <person name="King H."/>
            <person name="Zhang Q."/>
            <person name="Presley C."/>
            <person name="Deng X."/>
            <person name="Wei C.I."/>
            <person name="Xiao S."/>
        </authorList>
    </citation>
    <scope>NUCLEOTIDE SEQUENCE [LARGE SCALE GENOMIC DNA]</scope>
    <source>
        <strain evidence="7">UMSG1</strain>
    </source>
</reference>